<dbReference type="PANTHER" id="PTHR10344">
    <property type="entry name" value="THYMIDYLATE KINASE"/>
    <property type="match status" value="1"/>
</dbReference>
<dbReference type="EMBL" id="HBUF01301893">
    <property type="protein sequence ID" value="CAG6691314.1"/>
    <property type="molecule type" value="Transcribed_RNA"/>
</dbReference>
<accession>A0A8D8V2P0</accession>
<dbReference type="AlphaFoldDB" id="A0A8D8V2P0"/>
<dbReference type="EMBL" id="HBUF01647013">
    <property type="protein sequence ID" value="CAG6786120.1"/>
    <property type="molecule type" value="Transcribed_RNA"/>
</dbReference>
<keyword evidence="2" id="KW-0547">Nucleotide-binding</keyword>
<evidence type="ECO:0000256" key="1">
    <source>
        <dbReference type="ARBA" id="ARBA00009776"/>
    </source>
</evidence>
<keyword evidence="5" id="KW-0418">Kinase</keyword>
<dbReference type="InterPro" id="IPR039430">
    <property type="entry name" value="Thymidylate_kin-like_dom"/>
</dbReference>
<dbReference type="Gene3D" id="3.40.50.300">
    <property type="entry name" value="P-loop containing nucleotide triphosphate hydrolases"/>
    <property type="match status" value="1"/>
</dbReference>
<protein>
    <submittedName>
        <fullName evidence="5">UMP-CMP kinase 2, mitochondrial</fullName>
    </submittedName>
</protein>
<dbReference type="EMBL" id="HBUF01301894">
    <property type="protein sequence ID" value="CAG6691315.1"/>
    <property type="molecule type" value="Transcribed_RNA"/>
</dbReference>
<dbReference type="EMBL" id="HBUF01647012">
    <property type="protein sequence ID" value="CAG6786119.1"/>
    <property type="molecule type" value="Transcribed_RNA"/>
</dbReference>
<feature type="domain" description="Thymidylate kinase-like" evidence="4">
    <location>
        <begin position="62"/>
        <end position="239"/>
    </location>
</feature>
<dbReference type="GO" id="GO:0005739">
    <property type="term" value="C:mitochondrion"/>
    <property type="evidence" value="ECO:0007669"/>
    <property type="project" value="TreeGrafter"/>
</dbReference>
<evidence type="ECO:0000259" key="4">
    <source>
        <dbReference type="Pfam" id="PF02223"/>
    </source>
</evidence>
<dbReference type="GO" id="GO:0004550">
    <property type="term" value="F:nucleoside diphosphate kinase activity"/>
    <property type="evidence" value="ECO:0007669"/>
    <property type="project" value="TreeGrafter"/>
</dbReference>
<organism evidence="5">
    <name type="scientific">Cacopsylla melanoneura</name>
    <dbReference type="NCBI Taxonomy" id="428564"/>
    <lineage>
        <taxon>Eukaryota</taxon>
        <taxon>Metazoa</taxon>
        <taxon>Ecdysozoa</taxon>
        <taxon>Arthropoda</taxon>
        <taxon>Hexapoda</taxon>
        <taxon>Insecta</taxon>
        <taxon>Pterygota</taxon>
        <taxon>Neoptera</taxon>
        <taxon>Paraneoptera</taxon>
        <taxon>Hemiptera</taxon>
        <taxon>Sternorrhyncha</taxon>
        <taxon>Psylloidea</taxon>
        <taxon>Psyllidae</taxon>
        <taxon>Psyllinae</taxon>
        <taxon>Cacopsylla</taxon>
    </lineage>
</organism>
<dbReference type="GO" id="GO:0006235">
    <property type="term" value="P:dTTP biosynthetic process"/>
    <property type="evidence" value="ECO:0007669"/>
    <property type="project" value="TreeGrafter"/>
</dbReference>
<dbReference type="EMBL" id="HBUF01075876">
    <property type="protein sequence ID" value="CAG6631085.1"/>
    <property type="molecule type" value="Transcribed_RNA"/>
</dbReference>
<comment type="similarity">
    <text evidence="1">Belongs to the thymidylate kinase family.</text>
</comment>
<dbReference type="GO" id="GO:0004798">
    <property type="term" value="F:dTMP kinase activity"/>
    <property type="evidence" value="ECO:0007669"/>
    <property type="project" value="TreeGrafter"/>
</dbReference>
<keyword evidence="5" id="KW-0808">Transferase</keyword>
<evidence type="ECO:0000256" key="2">
    <source>
        <dbReference type="ARBA" id="ARBA00022741"/>
    </source>
</evidence>
<dbReference type="GO" id="GO:0006233">
    <property type="term" value="P:dTDP biosynthetic process"/>
    <property type="evidence" value="ECO:0007669"/>
    <property type="project" value="TreeGrafter"/>
</dbReference>
<dbReference type="SUPFAM" id="SSF52540">
    <property type="entry name" value="P-loop containing nucleoside triphosphate hydrolases"/>
    <property type="match status" value="1"/>
</dbReference>
<dbReference type="Pfam" id="PF02223">
    <property type="entry name" value="Thymidylate_kin"/>
    <property type="match status" value="1"/>
</dbReference>
<dbReference type="EMBL" id="HBUF01356533">
    <property type="protein sequence ID" value="CAG6717851.1"/>
    <property type="molecule type" value="Transcribed_RNA"/>
</dbReference>
<dbReference type="PANTHER" id="PTHR10344:SF4">
    <property type="entry name" value="UMP-CMP KINASE 2, MITOCHONDRIAL"/>
    <property type="match status" value="1"/>
</dbReference>
<dbReference type="GO" id="GO:0005524">
    <property type="term" value="F:ATP binding"/>
    <property type="evidence" value="ECO:0007669"/>
    <property type="project" value="UniProtKB-KW"/>
</dbReference>
<reference evidence="5" key="1">
    <citation type="submission" date="2021-05" db="EMBL/GenBank/DDBJ databases">
        <authorList>
            <person name="Alioto T."/>
            <person name="Alioto T."/>
            <person name="Gomez Garrido J."/>
        </authorList>
    </citation>
    <scope>NUCLEOTIDE SEQUENCE</scope>
</reference>
<dbReference type="InterPro" id="IPR027417">
    <property type="entry name" value="P-loop_NTPase"/>
</dbReference>
<name>A0A8D8V2P0_9HEMI</name>
<keyword evidence="3" id="KW-0067">ATP-binding</keyword>
<evidence type="ECO:0000313" key="5">
    <source>
        <dbReference type="EMBL" id="CAG6717850.1"/>
    </source>
</evidence>
<sequence>MSSKYQLFAQYPSLVSVLSILKSAQYSSLPEVEELLNIYSKISDDSKKIESGDNRKHPLIVLEGLDGCGKSHTSKLVAQKLKASLKSTPPPSIVALREKFDSQDGVLRRAYYSLGNYIAAHDIRQILHKQPVVMDRFWHSTAAYGMANTIISNSDLKLPDPDDELYNWPEDLLKPDLIIYLTVSEQIRLQRLSRRKTFTEEEAELKKNAKFREIINNIFRNMKNPEIVVVDNSEKNVHESSDDIVKMAKELPSYKHST</sequence>
<evidence type="ECO:0000256" key="3">
    <source>
        <dbReference type="ARBA" id="ARBA00022840"/>
    </source>
</evidence>
<proteinExistence type="inferred from homology"/>
<dbReference type="EMBL" id="HBUF01356531">
    <property type="protein sequence ID" value="CAG6717849.1"/>
    <property type="molecule type" value="Transcribed_RNA"/>
</dbReference>
<dbReference type="GO" id="GO:0006227">
    <property type="term" value="P:dUDP biosynthetic process"/>
    <property type="evidence" value="ECO:0007669"/>
    <property type="project" value="TreeGrafter"/>
</dbReference>
<dbReference type="EMBL" id="HBUF01075877">
    <property type="protein sequence ID" value="CAG6631087.1"/>
    <property type="molecule type" value="Transcribed_RNA"/>
</dbReference>
<dbReference type="EMBL" id="HBUF01647014">
    <property type="protein sequence ID" value="CAG6786121.1"/>
    <property type="molecule type" value="Transcribed_RNA"/>
</dbReference>
<dbReference type="EMBL" id="HBUF01356532">
    <property type="protein sequence ID" value="CAG6717850.1"/>
    <property type="molecule type" value="Transcribed_RNA"/>
</dbReference>